<dbReference type="GO" id="GO:0043709">
    <property type="term" value="P:cell adhesion involved in single-species biofilm formation"/>
    <property type="evidence" value="ECO:0007669"/>
    <property type="project" value="TreeGrafter"/>
</dbReference>
<feature type="chain" id="PRO_5019434631" evidence="5">
    <location>
        <begin position="22"/>
        <end position="178"/>
    </location>
</feature>
<dbReference type="AlphaFoldDB" id="A0A443IDR9"/>
<comment type="subcellular location">
    <subcellularLocation>
        <location evidence="1">Fimbrium</location>
    </subcellularLocation>
</comment>
<reference evidence="6 7" key="1">
    <citation type="submission" date="2014-04" db="EMBL/GenBank/DDBJ databases">
        <title>Draft genome sequence of Pantoea beijingensis strain LMG 27579, an emerging pathogen to Pleurotus eryngii with potential industrial application.</title>
        <authorList>
            <person name="Xu F."/>
            <person name="Liu Y."/>
            <person name="Wang S."/>
            <person name="Yin Y."/>
            <person name="Ma Y."/>
            <person name="Zhao S."/>
            <person name="Rong C."/>
        </authorList>
    </citation>
    <scope>NUCLEOTIDE SEQUENCE [LARGE SCALE GENOMIC DNA]</scope>
    <source>
        <strain evidence="6 7">LMG 27579</strain>
    </source>
</reference>
<comment type="caution">
    <text evidence="6">The sequence shown here is derived from an EMBL/GenBank/DDBJ whole genome shotgun (WGS) entry which is preliminary data.</text>
</comment>
<dbReference type="PANTHER" id="PTHR33420">
    <property type="entry name" value="FIMBRIAL SUBUNIT ELFA-RELATED"/>
    <property type="match status" value="1"/>
</dbReference>
<evidence type="ECO:0000256" key="3">
    <source>
        <dbReference type="ARBA" id="ARBA00022729"/>
    </source>
</evidence>
<dbReference type="Pfam" id="PF16970">
    <property type="entry name" value="FimA"/>
    <property type="match status" value="1"/>
</dbReference>
<keyword evidence="4" id="KW-0281">Fimbrium</keyword>
<feature type="signal peptide" evidence="5">
    <location>
        <begin position="1"/>
        <end position="21"/>
    </location>
</feature>
<evidence type="ECO:0000313" key="6">
    <source>
        <dbReference type="EMBL" id="RWR02352.1"/>
    </source>
</evidence>
<keyword evidence="7" id="KW-1185">Reference proteome</keyword>
<dbReference type="GO" id="GO:0009289">
    <property type="term" value="C:pilus"/>
    <property type="evidence" value="ECO:0007669"/>
    <property type="project" value="UniProtKB-SubCell"/>
</dbReference>
<gene>
    <name evidence="6" type="ORF">ED28_08200</name>
</gene>
<evidence type="ECO:0000313" key="7">
    <source>
        <dbReference type="Proteomes" id="UP000288794"/>
    </source>
</evidence>
<comment type="similarity">
    <text evidence="2">Belongs to the fimbrial protein family.</text>
</comment>
<dbReference type="PANTHER" id="PTHR33420:SF3">
    <property type="entry name" value="FIMBRIAL SUBUNIT ELFA"/>
    <property type="match status" value="1"/>
</dbReference>
<proteinExistence type="inferred from homology"/>
<dbReference type="InterPro" id="IPR036937">
    <property type="entry name" value="Adhesion_dom_fimbrial_sf"/>
</dbReference>
<dbReference type="InterPro" id="IPR050263">
    <property type="entry name" value="Bact_Fimbrial_Adh_Pro"/>
</dbReference>
<evidence type="ECO:0000256" key="5">
    <source>
        <dbReference type="SAM" id="SignalP"/>
    </source>
</evidence>
<dbReference type="Proteomes" id="UP000288794">
    <property type="component" value="Unassembled WGS sequence"/>
</dbReference>
<dbReference type="InterPro" id="IPR039458">
    <property type="entry name" value="FimA-like"/>
</dbReference>
<dbReference type="EMBL" id="JMEE01000023">
    <property type="protein sequence ID" value="RWR02352.1"/>
    <property type="molecule type" value="Genomic_DNA"/>
</dbReference>
<evidence type="ECO:0000256" key="4">
    <source>
        <dbReference type="ARBA" id="ARBA00023263"/>
    </source>
</evidence>
<dbReference type="Gene3D" id="2.60.40.1090">
    <property type="entry name" value="Fimbrial-type adhesion domain"/>
    <property type="match status" value="1"/>
</dbReference>
<dbReference type="SUPFAM" id="SSF49401">
    <property type="entry name" value="Bacterial adhesins"/>
    <property type="match status" value="1"/>
</dbReference>
<accession>A0A443IDR9</accession>
<sequence>MKKVLLSTLVVMAMGSTSAMAANGTITINGKLTSATCTVKIDDSATGDAVVTLPTIPTSMLVEKGDTAGATNFTMKLTNCTPTSGKVRAFFEAGADVDASTGRLNNALKTKDAKNVQVELRNEADDVVQAGNTNQRKNKATDLSSGAATLSYSARYYATGATEPGDLQSAVTYSIDYE</sequence>
<name>A0A443IDR9_9GAMM</name>
<organism evidence="6 7">
    <name type="scientific">[Pantoea] beijingensis</name>
    <dbReference type="NCBI Taxonomy" id="1324864"/>
    <lineage>
        <taxon>Bacteria</taxon>
        <taxon>Pseudomonadati</taxon>
        <taxon>Pseudomonadota</taxon>
        <taxon>Gammaproteobacteria</taxon>
        <taxon>Enterobacterales</taxon>
        <taxon>Erwiniaceae</taxon>
        <taxon>Erwinia</taxon>
    </lineage>
</organism>
<protein>
    <submittedName>
        <fullName evidence="6">Fimbrial protein</fullName>
    </submittedName>
</protein>
<evidence type="ECO:0000256" key="2">
    <source>
        <dbReference type="ARBA" id="ARBA00006671"/>
    </source>
</evidence>
<dbReference type="RefSeq" id="WP_128176916.1">
    <property type="nucleotide sequence ID" value="NZ_CP071409.1"/>
</dbReference>
<evidence type="ECO:0000256" key="1">
    <source>
        <dbReference type="ARBA" id="ARBA00004561"/>
    </source>
</evidence>
<keyword evidence="3 5" id="KW-0732">Signal</keyword>
<dbReference type="InterPro" id="IPR008966">
    <property type="entry name" value="Adhesion_dom_sf"/>
</dbReference>